<sequence>MRPRSPPVPGRPATRMPATAAGPPGTARGRRGRTRRRLAPGRGRAGWTSSDQQGIHRAYDRRRPLRHPVSPSSGPMTCPCVTVRNHSLAHRRHRDHPPTGCPPRPKDDPTGLDALRRPPAARRRKAPMRHPRAVWASAATTAALFASLVTSGVADADGRPADPVAPTRAEHVEAGSAERVGSTLAAATGAVTAFVELTETPAAEAFDTEKARGAGDQQAAAAAVATRQRTDDTANRVLDVLRGKDSATREVAKTANAVPGIVVNADAAKVRELAALPEVKAVRLAVPKVVQNASSVQLTKAARVWAQTGRYGDGIRIGIIDTGVDYTHADFGGPGTREAYQAVDRTQPWTPTAKVVGGYDFAGDDYDANVPAKATPKPDPNPMDCQSHGTHVAGSAAGYGENADGTPFTGDYRSLTADALAAMEIGPGSAPRASLYALKVFGCGGSTNLAAQAMDWALDPNGDGDFSDHLDVVNMSLGSDFGGQDDPDGQFVRKLVEHGVLVVASAGNGGDFYDVGGSPANVPEALAVANTRDAFAIQDGVTVPGQGDQPGQYSQNYAGYDTLDLTRPVVPVTDPANADGCAPIGEDLGGKFVWLEWDDSDATRKCGSGGRTDNATAAGAAGVLLSSTRDNFLAGIAGNAAIPVFQFTGTATEEVRPALTAGTLQVTMTGKLRNSVPTTTPTLADTITPSSARGARGPIAAKPDVAAPGDTILSADVGTGDGGASKGGTSMSSPHVAGIGALVRQAHPDWTVEEVKAAVMTTAGTDVKSGDDTTTGLTEAPMRVGAGRVDALAAVGTDLLAMVDDERGAVGVSFGPVEAARLPVTLRKNIRVVNKGRKSQLVNVSYQAATTVPGVRFDVWPPVVNVHPNRAEEVKVTLRVTPDDLRKVADPTLVKQQVDVARQFLAEASGRVVLKSGRTLLRVPVYAAPKPVAEIGADAVTFGGDQAALRLRGRGLAQGEGDQAYRSLVSAFELQGTSDRLPDCTDEVKTDCAVNGSAKGGDLRYVGAASTAPSDKSPDALLAFGVVTWENWVTLGAGNTPEIRVDTSGDGEHDYLVKVVKPVDGNGNVVADVWLARTTRVADDEVVDEQPVNTQHGDVDTNVMDSNVVVLPVTLAALGIDPTAASARLTYTAGTTGQYPAPGNEGGFVDKIGATMSFDPLAPGYSVRTGEVSAVLFLAKPGRVLEVHRDPAALAADQAEGLLLLHHHNATAQRAEVLVPRG</sequence>
<dbReference type="CDD" id="cd07474">
    <property type="entry name" value="Peptidases_S8_subtilisin_Vpr-like"/>
    <property type="match status" value="1"/>
</dbReference>
<dbReference type="Proteomes" id="UP000006281">
    <property type="component" value="Chromosome"/>
</dbReference>
<dbReference type="BioCyc" id="SESP1179773:BN6_RS02140-MONOMER"/>
<dbReference type="eggNOG" id="COG1404">
    <property type="taxonomic scope" value="Bacteria"/>
</dbReference>
<dbReference type="PANTHER" id="PTHR43806">
    <property type="entry name" value="PEPTIDASE S8"/>
    <property type="match status" value="1"/>
</dbReference>
<keyword evidence="4 6" id="KW-0720">Serine protease</keyword>
<dbReference type="InterPro" id="IPR036852">
    <property type="entry name" value="Peptidase_S8/S53_dom_sf"/>
</dbReference>
<dbReference type="InterPro" id="IPR050131">
    <property type="entry name" value="Peptidase_S8_subtilisin-like"/>
</dbReference>
<evidence type="ECO:0000313" key="11">
    <source>
        <dbReference type="Proteomes" id="UP000006281"/>
    </source>
</evidence>
<feature type="compositionally biased region" description="Basic residues" evidence="8">
    <location>
        <begin position="28"/>
        <end position="39"/>
    </location>
</feature>
<feature type="active site" description="Charge relay system" evidence="5 6">
    <location>
        <position position="388"/>
    </location>
</feature>
<dbReference type="KEGG" id="sesp:BN6_04330"/>
<dbReference type="InterPro" id="IPR022398">
    <property type="entry name" value="Peptidase_S8_His-AS"/>
</dbReference>
<dbReference type="PRINTS" id="PR00723">
    <property type="entry name" value="SUBTILISIN"/>
</dbReference>
<feature type="region of interest" description="Disordered" evidence="8">
    <location>
        <begin position="673"/>
        <end position="706"/>
    </location>
</feature>
<evidence type="ECO:0000256" key="3">
    <source>
        <dbReference type="ARBA" id="ARBA00022801"/>
    </source>
</evidence>
<gene>
    <name evidence="10" type="ordered locus">BN6_04330</name>
</gene>
<dbReference type="Gene3D" id="3.40.50.200">
    <property type="entry name" value="Peptidase S8/S53 domain"/>
    <property type="match status" value="2"/>
</dbReference>
<feature type="active site" description="Charge relay system" evidence="5 6">
    <location>
        <position position="730"/>
    </location>
</feature>
<dbReference type="PROSITE" id="PS00138">
    <property type="entry name" value="SUBTILASE_SER"/>
    <property type="match status" value="1"/>
</dbReference>
<feature type="domain" description="Peptidase S8/S53" evidence="9">
    <location>
        <begin position="312"/>
        <end position="771"/>
    </location>
</feature>
<evidence type="ECO:0000256" key="1">
    <source>
        <dbReference type="ARBA" id="ARBA00011073"/>
    </source>
</evidence>
<evidence type="ECO:0000256" key="6">
    <source>
        <dbReference type="PROSITE-ProRule" id="PRU01240"/>
    </source>
</evidence>
<feature type="compositionally biased region" description="Pro residues" evidence="8">
    <location>
        <begin position="1"/>
        <end position="10"/>
    </location>
</feature>
<dbReference type="InterPro" id="IPR015500">
    <property type="entry name" value="Peptidase_S8_subtilisin-rel"/>
</dbReference>
<organism evidence="10 11">
    <name type="scientific">Saccharothrix espanaensis (strain ATCC 51144 / DSM 44229 / JCM 9112 / NBRC 15066 / NRRL 15764)</name>
    <dbReference type="NCBI Taxonomy" id="1179773"/>
    <lineage>
        <taxon>Bacteria</taxon>
        <taxon>Bacillati</taxon>
        <taxon>Actinomycetota</taxon>
        <taxon>Actinomycetes</taxon>
        <taxon>Pseudonocardiales</taxon>
        <taxon>Pseudonocardiaceae</taxon>
        <taxon>Saccharothrix</taxon>
    </lineage>
</organism>
<evidence type="ECO:0000256" key="7">
    <source>
        <dbReference type="RuleBase" id="RU003355"/>
    </source>
</evidence>
<keyword evidence="2 6" id="KW-0645">Protease</keyword>
<name>K0JSE5_SACES</name>
<dbReference type="PROSITE" id="PS00136">
    <property type="entry name" value="SUBTILASE_ASP"/>
    <property type="match status" value="1"/>
</dbReference>
<feature type="compositionally biased region" description="Low complexity" evidence="8">
    <location>
        <begin position="11"/>
        <end position="27"/>
    </location>
</feature>
<evidence type="ECO:0000313" key="10">
    <source>
        <dbReference type="EMBL" id="CCH27764.1"/>
    </source>
</evidence>
<evidence type="ECO:0000256" key="8">
    <source>
        <dbReference type="SAM" id="MobiDB-lite"/>
    </source>
</evidence>
<evidence type="ECO:0000256" key="4">
    <source>
        <dbReference type="ARBA" id="ARBA00022825"/>
    </source>
</evidence>
<proteinExistence type="inferred from homology"/>
<feature type="compositionally biased region" description="Basic residues" evidence="8">
    <location>
        <begin position="119"/>
        <end position="132"/>
    </location>
</feature>
<dbReference type="InterPro" id="IPR034213">
    <property type="entry name" value="S8_Vpr-like"/>
</dbReference>
<dbReference type="Pfam" id="PF00082">
    <property type="entry name" value="Peptidase_S8"/>
    <property type="match status" value="1"/>
</dbReference>
<dbReference type="AlphaFoldDB" id="K0JSE5"/>
<dbReference type="STRING" id="1179773.BN6_04330"/>
<dbReference type="PANTHER" id="PTHR43806:SF11">
    <property type="entry name" value="CEREVISIN-RELATED"/>
    <property type="match status" value="1"/>
</dbReference>
<feature type="compositionally biased region" description="Low complexity" evidence="8">
    <location>
        <begin position="677"/>
        <end position="689"/>
    </location>
</feature>
<dbReference type="InterPro" id="IPR023827">
    <property type="entry name" value="Peptidase_S8_Asp-AS"/>
</dbReference>
<comment type="similarity">
    <text evidence="1 6 7">Belongs to the peptidase S8 family.</text>
</comment>
<protein>
    <submittedName>
        <fullName evidence="10">Peptidase S8/S53, subtilisin kexin sedolisin</fullName>
    </submittedName>
</protein>
<dbReference type="PROSITE" id="PS00137">
    <property type="entry name" value="SUBTILASE_HIS"/>
    <property type="match status" value="1"/>
</dbReference>
<dbReference type="PROSITE" id="PS51892">
    <property type="entry name" value="SUBTILASE"/>
    <property type="match status" value="1"/>
</dbReference>
<dbReference type="PATRIC" id="fig|1179773.3.peg.441"/>
<accession>K0JSE5</accession>
<dbReference type="EMBL" id="HE804045">
    <property type="protein sequence ID" value="CCH27764.1"/>
    <property type="molecule type" value="Genomic_DNA"/>
</dbReference>
<keyword evidence="3 6" id="KW-0378">Hydrolase</keyword>
<reference evidence="10 11" key="1">
    <citation type="journal article" date="2012" name="BMC Genomics">
        <title>Complete genome sequence of Saccharothrix espanaensis DSM 44229T and comparison to the other completely sequenced Pseudonocardiaceae.</title>
        <authorList>
            <person name="Strobel T."/>
            <person name="Al-Dilaimi A."/>
            <person name="Blom J."/>
            <person name="Gessner A."/>
            <person name="Kalinowski J."/>
            <person name="Luzhetska M."/>
            <person name="Puhler A."/>
            <person name="Szczepanowski R."/>
            <person name="Bechthold A."/>
            <person name="Ruckert C."/>
        </authorList>
    </citation>
    <scope>NUCLEOTIDE SEQUENCE [LARGE SCALE GENOMIC DNA]</scope>
    <source>
        <strain evidence="11">ATCC 51144 / DSM 44229 / JCM 9112 / NBRC 15066 / NRRL 15764</strain>
    </source>
</reference>
<feature type="active site" description="Charge relay system" evidence="5 6">
    <location>
        <position position="321"/>
    </location>
</feature>
<dbReference type="InterPro" id="IPR023828">
    <property type="entry name" value="Peptidase_S8_Ser-AS"/>
</dbReference>
<dbReference type="InterPro" id="IPR000209">
    <property type="entry name" value="Peptidase_S8/S53_dom"/>
</dbReference>
<evidence type="ECO:0000256" key="2">
    <source>
        <dbReference type="ARBA" id="ARBA00022670"/>
    </source>
</evidence>
<evidence type="ECO:0000259" key="9">
    <source>
        <dbReference type="Pfam" id="PF00082"/>
    </source>
</evidence>
<dbReference type="SUPFAM" id="SSF52743">
    <property type="entry name" value="Subtilisin-like"/>
    <property type="match status" value="1"/>
</dbReference>
<dbReference type="GO" id="GO:0006508">
    <property type="term" value="P:proteolysis"/>
    <property type="evidence" value="ECO:0007669"/>
    <property type="project" value="UniProtKB-KW"/>
</dbReference>
<keyword evidence="11" id="KW-1185">Reference proteome</keyword>
<dbReference type="HOGENOM" id="CLU_005356_0_0_11"/>
<dbReference type="GO" id="GO:0004252">
    <property type="term" value="F:serine-type endopeptidase activity"/>
    <property type="evidence" value="ECO:0007669"/>
    <property type="project" value="UniProtKB-UniRule"/>
</dbReference>
<feature type="region of interest" description="Disordered" evidence="8">
    <location>
        <begin position="1"/>
        <end position="132"/>
    </location>
</feature>
<evidence type="ECO:0000256" key="5">
    <source>
        <dbReference type="PIRSR" id="PIRSR615500-1"/>
    </source>
</evidence>